<evidence type="ECO:0000256" key="7">
    <source>
        <dbReference type="ARBA" id="ARBA00022801"/>
    </source>
</evidence>
<evidence type="ECO:0000313" key="19">
    <source>
        <dbReference type="Ensembl" id="ENSCAFP00040038954.1"/>
    </source>
</evidence>
<protein>
    <recommendedName>
        <fullName evidence="18">Peptidase A1 domain-containing protein</fullName>
    </recommendedName>
</protein>
<comment type="subcellular location">
    <subcellularLocation>
        <location evidence="1">Membrane</location>
        <topology evidence="1">Single-pass type I membrane protein</topology>
    </subcellularLocation>
</comment>
<evidence type="ECO:0000313" key="20">
    <source>
        <dbReference type="Proteomes" id="UP000694542"/>
    </source>
</evidence>
<dbReference type="PANTHER" id="PTHR47965:SF40">
    <property type="entry name" value="BETA-SECRETASE 2"/>
    <property type="match status" value="1"/>
</dbReference>
<dbReference type="PANTHER" id="PTHR47965">
    <property type="entry name" value="ASPARTYL PROTEASE-RELATED"/>
    <property type="match status" value="1"/>
</dbReference>
<dbReference type="InterPro" id="IPR033874">
    <property type="entry name" value="Memapsin-like"/>
</dbReference>
<reference evidence="19" key="2">
    <citation type="submission" date="2025-08" db="UniProtKB">
        <authorList>
            <consortium name="Ensembl"/>
        </authorList>
    </citation>
    <scope>IDENTIFICATION</scope>
</reference>
<dbReference type="PRINTS" id="PR01815">
    <property type="entry name" value="BACEFAMILY"/>
</dbReference>
<evidence type="ECO:0000256" key="17">
    <source>
        <dbReference type="SAM" id="Phobius"/>
    </source>
</evidence>
<dbReference type="Gene3D" id="2.40.70.10">
    <property type="entry name" value="Acid Proteases"/>
    <property type="match status" value="2"/>
</dbReference>
<keyword evidence="3 15" id="KW-0645">Protease</keyword>
<evidence type="ECO:0000256" key="13">
    <source>
        <dbReference type="PIRSR" id="PIRSR609121-2"/>
    </source>
</evidence>
<feature type="region of interest" description="Disordered" evidence="16">
    <location>
        <begin position="36"/>
        <end position="183"/>
    </location>
</feature>
<dbReference type="PRINTS" id="PR01817">
    <property type="entry name" value="BACE2"/>
</dbReference>
<feature type="active site" evidence="12">
    <location>
        <position position="649"/>
    </location>
</feature>
<feature type="glycosylation site" description="N-linked (GlcNAc...) asparagine" evidence="14">
    <location>
        <position position="516"/>
    </location>
</feature>
<keyword evidence="5" id="KW-0732">Signal</keyword>
<keyword evidence="4 17" id="KW-0812">Transmembrane</keyword>
<dbReference type="Proteomes" id="UP000694542">
    <property type="component" value="Chromosome 31"/>
</dbReference>
<dbReference type="FunFam" id="2.40.70.10:FF:000007">
    <property type="entry name" value="Beta-secretase 1"/>
    <property type="match status" value="1"/>
</dbReference>
<dbReference type="InterPro" id="IPR009119">
    <property type="entry name" value="BACE"/>
</dbReference>
<evidence type="ECO:0000256" key="3">
    <source>
        <dbReference type="ARBA" id="ARBA00022670"/>
    </source>
</evidence>
<evidence type="ECO:0000259" key="18">
    <source>
        <dbReference type="PROSITE" id="PS51767"/>
    </source>
</evidence>
<dbReference type="Ensembl" id="ENSCAFT00040044601.1">
    <property type="protein sequence ID" value="ENSCAFP00040038954.1"/>
    <property type="gene ID" value="ENSCAFG00040023909.1"/>
</dbReference>
<dbReference type="Pfam" id="PF00026">
    <property type="entry name" value="Asp"/>
    <property type="match status" value="1"/>
</dbReference>
<evidence type="ECO:0000256" key="9">
    <source>
        <dbReference type="ARBA" id="ARBA00023136"/>
    </source>
</evidence>
<evidence type="ECO:0000256" key="14">
    <source>
        <dbReference type="PIRSR" id="PIRSR609121-3"/>
    </source>
</evidence>
<evidence type="ECO:0000256" key="11">
    <source>
        <dbReference type="ARBA" id="ARBA00023157"/>
    </source>
</evidence>
<reference evidence="19" key="1">
    <citation type="submission" date="2018-10" db="EMBL/GenBank/DDBJ databases">
        <title>De novo assembly of a Great Dane genome.</title>
        <authorList>
            <person name="Kidd J.M."/>
            <person name="Pendleton A.L."/>
            <person name="Shen F."/>
            <person name="Emery S."/>
        </authorList>
    </citation>
    <scope>NUCLEOTIDE SEQUENCE [LARGE SCALE GENOMIC DNA]</scope>
    <source>
        <strain evidence="19">Great Dane</strain>
    </source>
</reference>
<keyword evidence="14" id="KW-0325">Glycoprotein</keyword>
<dbReference type="GO" id="GO:0016020">
    <property type="term" value="C:membrane"/>
    <property type="evidence" value="ECO:0007669"/>
    <property type="project" value="UniProtKB-SubCell"/>
</dbReference>
<feature type="disulfide bond" evidence="13">
    <location>
        <begin position="579"/>
        <end position="779"/>
    </location>
</feature>
<feature type="region of interest" description="Disordered" evidence="16">
    <location>
        <begin position="197"/>
        <end position="357"/>
    </location>
</feature>
<evidence type="ECO:0000256" key="6">
    <source>
        <dbReference type="ARBA" id="ARBA00022750"/>
    </source>
</evidence>
<feature type="disulfide bond" evidence="13">
    <location>
        <begin position="638"/>
        <end position="803"/>
    </location>
</feature>
<feature type="compositionally biased region" description="Low complexity" evidence="16">
    <location>
        <begin position="237"/>
        <end position="248"/>
    </location>
</feature>
<feature type="transmembrane region" description="Helical" evidence="17">
    <location>
        <begin position="813"/>
        <end position="838"/>
    </location>
</feature>
<dbReference type="InterPro" id="IPR021109">
    <property type="entry name" value="Peptidase_aspartic_dom_sf"/>
</dbReference>
<dbReference type="CDD" id="cd05473">
    <property type="entry name" value="beta_secretase_like"/>
    <property type="match status" value="1"/>
</dbReference>
<evidence type="ECO:0000256" key="12">
    <source>
        <dbReference type="PIRSR" id="PIRSR601461-1"/>
    </source>
</evidence>
<dbReference type="InterPro" id="IPR009121">
    <property type="entry name" value="BACE2"/>
</dbReference>
<evidence type="ECO:0000256" key="10">
    <source>
        <dbReference type="ARBA" id="ARBA00023145"/>
    </source>
</evidence>
<dbReference type="AlphaFoldDB" id="A0A8C0Z5W0"/>
<feature type="compositionally biased region" description="Low complexity" evidence="16">
    <location>
        <begin position="306"/>
        <end position="319"/>
    </location>
</feature>
<keyword evidence="11 13" id="KW-1015">Disulfide bond</keyword>
<feature type="disulfide bond" evidence="13">
    <location>
        <begin position="690"/>
        <end position="739"/>
    </location>
</feature>
<evidence type="ECO:0000256" key="2">
    <source>
        <dbReference type="ARBA" id="ARBA00007447"/>
    </source>
</evidence>
<evidence type="ECO:0000256" key="4">
    <source>
        <dbReference type="ARBA" id="ARBA00022692"/>
    </source>
</evidence>
<dbReference type="InterPro" id="IPR033121">
    <property type="entry name" value="PEPTIDASE_A1"/>
</dbReference>
<accession>A0A8C0Z5W0</accession>
<dbReference type="GO" id="GO:0006508">
    <property type="term" value="P:proteolysis"/>
    <property type="evidence" value="ECO:0007669"/>
    <property type="project" value="UniProtKB-KW"/>
</dbReference>
<name>A0A8C0Z5W0_CANLF</name>
<feature type="compositionally biased region" description="Low complexity" evidence="16">
    <location>
        <begin position="274"/>
        <end position="290"/>
    </location>
</feature>
<evidence type="ECO:0000256" key="5">
    <source>
        <dbReference type="ARBA" id="ARBA00022729"/>
    </source>
</evidence>
<keyword evidence="9 17" id="KW-0472">Membrane</keyword>
<feature type="domain" description="Peptidase A1" evidence="18">
    <location>
        <begin position="438"/>
        <end position="775"/>
    </location>
</feature>
<proteinExistence type="inferred from homology"/>
<dbReference type="InterPro" id="IPR001969">
    <property type="entry name" value="Aspartic_peptidase_AS"/>
</dbReference>
<keyword evidence="10" id="KW-0865">Zymogen</keyword>
<feature type="glycosylation site" description="N-linked (GlcNAc...) asparagine" evidence="14">
    <location>
        <position position="712"/>
    </location>
</feature>
<dbReference type="SUPFAM" id="SSF50630">
    <property type="entry name" value="Acid proteases"/>
    <property type="match status" value="1"/>
</dbReference>
<keyword evidence="6 15" id="KW-0064">Aspartyl protease</keyword>
<dbReference type="PROSITE" id="PS00141">
    <property type="entry name" value="ASP_PROTEASE"/>
    <property type="match status" value="1"/>
</dbReference>
<dbReference type="InterPro" id="IPR001461">
    <property type="entry name" value="Aspartic_peptidase_A1"/>
</dbReference>
<dbReference type="FunFam" id="2.40.70.10:FF:000003">
    <property type="entry name" value="Beta-secretase 1"/>
    <property type="match status" value="1"/>
</dbReference>
<feature type="active site" evidence="12">
    <location>
        <position position="456"/>
    </location>
</feature>
<dbReference type="GO" id="GO:0004190">
    <property type="term" value="F:aspartic-type endopeptidase activity"/>
    <property type="evidence" value="ECO:0007669"/>
    <property type="project" value="UniProtKB-KW"/>
</dbReference>
<feature type="compositionally biased region" description="Pro residues" evidence="16">
    <location>
        <begin position="291"/>
        <end position="305"/>
    </location>
</feature>
<keyword evidence="8 17" id="KW-1133">Transmembrane helix</keyword>
<organism evidence="19 20">
    <name type="scientific">Canis lupus familiaris</name>
    <name type="common">Dog</name>
    <name type="synonym">Canis familiaris</name>
    <dbReference type="NCBI Taxonomy" id="9615"/>
    <lineage>
        <taxon>Eukaryota</taxon>
        <taxon>Metazoa</taxon>
        <taxon>Chordata</taxon>
        <taxon>Craniata</taxon>
        <taxon>Vertebrata</taxon>
        <taxon>Euteleostomi</taxon>
        <taxon>Mammalia</taxon>
        <taxon>Eutheria</taxon>
        <taxon>Laurasiatheria</taxon>
        <taxon>Carnivora</taxon>
        <taxon>Caniformia</taxon>
        <taxon>Canidae</taxon>
        <taxon>Canis</taxon>
    </lineage>
</organism>
<evidence type="ECO:0000256" key="8">
    <source>
        <dbReference type="ARBA" id="ARBA00022989"/>
    </source>
</evidence>
<evidence type="ECO:0000256" key="16">
    <source>
        <dbReference type="SAM" id="MobiDB-lite"/>
    </source>
</evidence>
<dbReference type="PRINTS" id="PR00792">
    <property type="entry name" value="PEPSIN"/>
</dbReference>
<evidence type="ECO:0000256" key="15">
    <source>
        <dbReference type="RuleBase" id="RU000454"/>
    </source>
</evidence>
<dbReference type="PROSITE" id="PS51767">
    <property type="entry name" value="PEPTIDASE_A1"/>
    <property type="match status" value="1"/>
</dbReference>
<feature type="compositionally biased region" description="Basic residues" evidence="16">
    <location>
        <begin position="329"/>
        <end position="341"/>
    </location>
</feature>
<comment type="similarity">
    <text evidence="2 15">Belongs to the peptidase A1 family.</text>
</comment>
<sequence length="864" mass="91023">MGRGMGRRGAQRCRLGRPDVCIVTATCWVDRASPGGGEGAASPLHWGGGAQAARQQQTPPPHPHPHPGGNGGRQGKRGPGRQPGPLPPRPRFLGEVPEAVALSPPAQPPAAGEWGCGAGPSRARRGQGPEAQPDSRAPESGGDRPAGAGAAPGDARGRPPARRSPLRAPSPPTPAAAGAPLARGAPALAAPLSVPETFPLVSDEPRHIRWPRPRGAFRGESGPEFPGEGARPESRRGCAGRARGAPGDPARRGDLGRGGGARALRGSRRPPEGAAATKLLKLAARAGAAPAPAPPPAPPGPPPAALLPAAAARPVRAQPCPQPRAAPPSRHRHRRRRRRTGRAPPGRARPPGPAAGMGAQAGALLLLPLLAQWLLRAAPAPAPAPLTLPLRVAAPTPGPGTPAAPRADGLALALEPAGGAANFLAMVDNLQGDSGRGYYLEMLIGTPPQRLQILVDTGSSNFAVAGAPHSYTDSYFDADRSSTYRSKGFDVTVKYTQGSWTGFVGEDFVTIPKGFNSSFLVNIATIFESENFFLPGIKWNGILGLAYAALAKPSSSLETFFDSLVAQAKIPNVFSMQMCGAGLPVAGSGTNGGSLVLGGIEPSLYKGDIWYTPIKEEWYYQIEILKLEIGGQSLNLDCREYNADKAIVDSGTTLLRLPQKVFNAVVEAVARTSLIPEFSDGFWTGSQLACWTNSETPWSYFPKISIYLRDENSSQSFRITILPQLYIQPMMGAGLNYECYRFGISPSTNALVIGATVMEGFYVVFDRARKRVGFAASPCAEIAGAPVSEISGPFSTDDIASNCVPALPLNEPILWIVSYTLMSVCGIILLILIVLLLLPFRCRHLPRDPEVVNDESSLVRHRWK</sequence>
<feature type="compositionally biased region" description="Low complexity" evidence="16">
    <location>
        <begin position="143"/>
        <end position="154"/>
    </location>
</feature>
<keyword evidence="7 15" id="KW-0378">Hydrolase</keyword>
<evidence type="ECO:0000256" key="1">
    <source>
        <dbReference type="ARBA" id="ARBA00004479"/>
    </source>
</evidence>